<comment type="caution">
    <text evidence="1">The sequence shown here is derived from an EMBL/GenBank/DDBJ whole genome shotgun (WGS) entry which is preliminary data.</text>
</comment>
<dbReference type="OrthoDB" id="516937at2"/>
<proteinExistence type="predicted"/>
<accession>A0A3S5K3F1</accession>
<reference evidence="1" key="1">
    <citation type="submission" date="2018-12" db="EMBL/GenBank/DDBJ databases">
        <authorList>
            <person name="Will S."/>
            <person name="Neumann-Schaal M."/>
            <person name="Henke P."/>
        </authorList>
    </citation>
    <scope>NUCLEOTIDE SEQUENCE</scope>
    <source>
        <strain evidence="1">PCC 7102</strain>
    </source>
</reference>
<reference evidence="1" key="2">
    <citation type="journal article" date="2019" name="Genome Biol. Evol.">
        <title>Day and night: Metabolic profiles and evolutionary relationships of six axenic non-marine cyanobacteria.</title>
        <authorList>
            <person name="Will S.E."/>
            <person name="Henke P."/>
            <person name="Boedeker C."/>
            <person name="Huang S."/>
            <person name="Brinkmann H."/>
            <person name="Rohde M."/>
            <person name="Jarek M."/>
            <person name="Friedl T."/>
            <person name="Seufert S."/>
            <person name="Schumacher M."/>
            <person name="Overmann J."/>
            <person name="Neumann-Schaal M."/>
            <person name="Petersen J."/>
        </authorList>
    </citation>
    <scope>NUCLEOTIDE SEQUENCE [LARGE SCALE GENOMIC DNA]</scope>
    <source>
        <strain evidence="1">PCC 7102</strain>
    </source>
</reference>
<evidence type="ECO:0000313" key="1">
    <source>
        <dbReference type="EMBL" id="RUT07120.1"/>
    </source>
</evidence>
<gene>
    <name evidence="1" type="ORF">DSM106972_023810</name>
</gene>
<dbReference type="Proteomes" id="UP000271624">
    <property type="component" value="Unassembled WGS sequence"/>
</dbReference>
<evidence type="ECO:0000313" key="2">
    <source>
        <dbReference type="Proteomes" id="UP000271624"/>
    </source>
</evidence>
<organism evidence="1 2">
    <name type="scientific">Dulcicalothrix desertica PCC 7102</name>
    <dbReference type="NCBI Taxonomy" id="232991"/>
    <lineage>
        <taxon>Bacteria</taxon>
        <taxon>Bacillati</taxon>
        <taxon>Cyanobacteriota</taxon>
        <taxon>Cyanophyceae</taxon>
        <taxon>Nostocales</taxon>
        <taxon>Calotrichaceae</taxon>
        <taxon>Dulcicalothrix</taxon>
    </lineage>
</organism>
<dbReference type="AlphaFoldDB" id="A0A3S5K3F1"/>
<sequence length="60" mass="6623">MTIPKLRVINGGKRHTCQPHIISQNLNVSDNRRIPAGAIVNTQAAANCLPFTRSKINSRE</sequence>
<name>A0A3S5K3F1_9CYAN</name>
<keyword evidence="2" id="KW-1185">Reference proteome</keyword>
<protein>
    <submittedName>
        <fullName evidence="1">Uncharacterized protein</fullName>
    </submittedName>
</protein>
<dbReference type="RefSeq" id="WP_127080965.1">
    <property type="nucleotide sequence ID" value="NZ_RSCL01000005.1"/>
</dbReference>
<dbReference type="EMBL" id="RSCL01000005">
    <property type="protein sequence ID" value="RUT07120.1"/>
    <property type="molecule type" value="Genomic_DNA"/>
</dbReference>